<evidence type="ECO:0000313" key="2">
    <source>
        <dbReference type="EMBL" id="KAI9270663.1"/>
    </source>
</evidence>
<name>A0AAD5PGQ3_9FUNG</name>
<protein>
    <submittedName>
        <fullName evidence="2">Uncharacterized protein</fullName>
    </submittedName>
</protein>
<feature type="transmembrane region" description="Helical" evidence="1">
    <location>
        <begin position="170"/>
        <end position="198"/>
    </location>
</feature>
<dbReference type="Proteomes" id="UP001209540">
    <property type="component" value="Unassembled WGS sequence"/>
</dbReference>
<dbReference type="EMBL" id="JAIXMP010000007">
    <property type="protein sequence ID" value="KAI9270663.1"/>
    <property type="molecule type" value="Genomic_DNA"/>
</dbReference>
<feature type="transmembrane region" description="Helical" evidence="1">
    <location>
        <begin position="69"/>
        <end position="90"/>
    </location>
</feature>
<proteinExistence type="predicted"/>
<keyword evidence="1" id="KW-0812">Transmembrane</keyword>
<comment type="caution">
    <text evidence="2">The sequence shown here is derived from an EMBL/GenBank/DDBJ whole genome shotgun (WGS) entry which is preliminary data.</text>
</comment>
<evidence type="ECO:0000313" key="3">
    <source>
        <dbReference type="Proteomes" id="UP001209540"/>
    </source>
</evidence>
<dbReference type="AlphaFoldDB" id="A0AAD5PGQ3"/>
<keyword evidence="1" id="KW-0472">Membrane</keyword>
<feature type="transmembrane region" description="Helical" evidence="1">
    <location>
        <begin position="102"/>
        <end position="120"/>
    </location>
</feature>
<sequence length="208" mass="24298">MRLIYTSKVNIPSNLYEQTGGCTEKLLLGIQFPLYRFLKKNQVSRSDESINTCDAVVIYPLATETRRKLLTFSAFITGHLGIFAFLFQVFDDRGILMQSCCYLQLGLLIMAFIFYLGTFIKDQFVIQYARKQEVQHEEDTLVPYTSTIYCAESCDDLPLNTDWIDGNNNLYYYFTIVLEYLFVFCLIVVECLTIIYIYRNTNKIQQEK</sequence>
<reference evidence="2" key="2">
    <citation type="submission" date="2023-02" db="EMBL/GenBank/DDBJ databases">
        <authorList>
            <consortium name="DOE Joint Genome Institute"/>
            <person name="Mondo S.J."/>
            <person name="Chang Y."/>
            <person name="Wang Y."/>
            <person name="Ahrendt S."/>
            <person name="Andreopoulos W."/>
            <person name="Barry K."/>
            <person name="Beard J."/>
            <person name="Benny G.L."/>
            <person name="Blankenship S."/>
            <person name="Bonito G."/>
            <person name="Cuomo C."/>
            <person name="Desiro A."/>
            <person name="Gervers K.A."/>
            <person name="Hundley H."/>
            <person name="Kuo A."/>
            <person name="LaButti K."/>
            <person name="Lang B.F."/>
            <person name="Lipzen A."/>
            <person name="O'Donnell K."/>
            <person name="Pangilinan J."/>
            <person name="Reynolds N."/>
            <person name="Sandor L."/>
            <person name="Smith M.W."/>
            <person name="Tsang A."/>
            <person name="Grigoriev I.V."/>
            <person name="Stajich J.E."/>
            <person name="Spatafora J.W."/>
        </authorList>
    </citation>
    <scope>NUCLEOTIDE SEQUENCE</scope>
    <source>
        <strain evidence="2">RSA 2281</strain>
    </source>
</reference>
<keyword evidence="1" id="KW-1133">Transmembrane helix</keyword>
<keyword evidence="3" id="KW-1185">Reference proteome</keyword>
<organism evidence="2 3">
    <name type="scientific">Phascolomyces articulosus</name>
    <dbReference type="NCBI Taxonomy" id="60185"/>
    <lineage>
        <taxon>Eukaryota</taxon>
        <taxon>Fungi</taxon>
        <taxon>Fungi incertae sedis</taxon>
        <taxon>Mucoromycota</taxon>
        <taxon>Mucoromycotina</taxon>
        <taxon>Mucoromycetes</taxon>
        <taxon>Mucorales</taxon>
        <taxon>Lichtheimiaceae</taxon>
        <taxon>Phascolomyces</taxon>
    </lineage>
</organism>
<reference evidence="2" key="1">
    <citation type="journal article" date="2022" name="IScience">
        <title>Evolution of zygomycete secretomes and the origins of terrestrial fungal ecologies.</title>
        <authorList>
            <person name="Chang Y."/>
            <person name="Wang Y."/>
            <person name="Mondo S."/>
            <person name="Ahrendt S."/>
            <person name="Andreopoulos W."/>
            <person name="Barry K."/>
            <person name="Beard J."/>
            <person name="Benny G.L."/>
            <person name="Blankenship S."/>
            <person name="Bonito G."/>
            <person name="Cuomo C."/>
            <person name="Desiro A."/>
            <person name="Gervers K.A."/>
            <person name="Hundley H."/>
            <person name="Kuo A."/>
            <person name="LaButti K."/>
            <person name="Lang B.F."/>
            <person name="Lipzen A."/>
            <person name="O'Donnell K."/>
            <person name="Pangilinan J."/>
            <person name="Reynolds N."/>
            <person name="Sandor L."/>
            <person name="Smith M.E."/>
            <person name="Tsang A."/>
            <person name="Grigoriev I.V."/>
            <person name="Stajich J.E."/>
            <person name="Spatafora J.W."/>
        </authorList>
    </citation>
    <scope>NUCLEOTIDE SEQUENCE</scope>
    <source>
        <strain evidence="2">RSA 2281</strain>
    </source>
</reference>
<evidence type="ECO:0000256" key="1">
    <source>
        <dbReference type="SAM" id="Phobius"/>
    </source>
</evidence>
<gene>
    <name evidence="2" type="ORF">BDA99DRAFT_534773</name>
</gene>
<accession>A0AAD5PGQ3</accession>